<accession>A0A2P2K9V9</accession>
<dbReference type="InterPro" id="IPR038212">
    <property type="entry name" value="TF_EnY2_sf"/>
</dbReference>
<dbReference type="EMBL" id="GGEC01022032">
    <property type="protein sequence ID" value="MBX02516.1"/>
    <property type="molecule type" value="Transcribed_RNA"/>
</dbReference>
<reference evidence="1" key="1">
    <citation type="submission" date="2018-02" db="EMBL/GenBank/DDBJ databases">
        <title>Rhizophora mucronata_Transcriptome.</title>
        <authorList>
            <person name="Meera S.P."/>
            <person name="Sreeshan A."/>
            <person name="Augustine A."/>
        </authorList>
    </citation>
    <scope>NUCLEOTIDE SEQUENCE</scope>
    <source>
        <tissue evidence="1">Leaf</tissue>
    </source>
</reference>
<organism evidence="1">
    <name type="scientific">Rhizophora mucronata</name>
    <name type="common">Asiatic mangrove</name>
    <dbReference type="NCBI Taxonomy" id="61149"/>
    <lineage>
        <taxon>Eukaryota</taxon>
        <taxon>Viridiplantae</taxon>
        <taxon>Streptophyta</taxon>
        <taxon>Embryophyta</taxon>
        <taxon>Tracheophyta</taxon>
        <taxon>Spermatophyta</taxon>
        <taxon>Magnoliopsida</taxon>
        <taxon>eudicotyledons</taxon>
        <taxon>Gunneridae</taxon>
        <taxon>Pentapetalae</taxon>
        <taxon>rosids</taxon>
        <taxon>fabids</taxon>
        <taxon>Malpighiales</taxon>
        <taxon>Rhizophoraceae</taxon>
        <taxon>Rhizophora</taxon>
    </lineage>
</organism>
<dbReference type="Gene3D" id="1.10.246.140">
    <property type="match status" value="1"/>
</dbReference>
<name>A0A2P2K9V9_RHIMU</name>
<dbReference type="GO" id="GO:0000124">
    <property type="term" value="C:SAGA complex"/>
    <property type="evidence" value="ECO:0007669"/>
    <property type="project" value="InterPro"/>
</dbReference>
<dbReference type="AlphaFoldDB" id="A0A2P2K9V9"/>
<protein>
    <submittedName>
        <fullName evidence="1">Transcription and mRNA export factor SUS1 isoform X1</fullName>
    </submittedName>
</protein>
<sequence>MELLRERLTECGWKDDMKSLCRALIQKKGRNNVTVDDLVHVITPEGRGGDFFLQLLFYDCLQRSLALLVKLQMLQPVAIWNFPRCKICVAWGLRQFMSSYYSVHRL</sequence>
<evidence type="ECO:0000313" key="1">
    <source>
        <dbReference type="EMBL" id="MBX02516.1"/>
    </source>
</evidence>
<dbReference type="InterPro" id="IPR018783">
    <property type="entry name" value="TF_ENY2"/>
</dbReference>
<dbReference type="Pfam" id="PF10163">
    <property type="entry name" value="EnY2"/>
    <property type="match status" value="1"/>
</dbReference>
<proteinExistence type="predicted"/>
<dbReference type="GO" id="GO:0006406">
    <property type="term" value="P:mRNA export from nucleus"/>
    <property type="evidence" value="ECO:0007669"/>
    <property type="project" value="InterPro"/>
</dbReference>
<dbReference type="PANTHER" id="PTHR12514">
    <property type="entry name" value="ENHANCER OF YELLOW 2 TRANSCRIPTION FACTOR"/>
    <property type="match status" value="1"/>
</dbReference>
<dbReference type="GO" id="GO:0005643">
    <property type="term" value="C:nuclear pore"/>
    <property type="evidence" value="ECO:0007669"/>
    <property type="project" value="InterPro"/>
</dbReference>
<dbReference type="GO" id="GO:0003713">
    <property type="term" value="F:transcription coactivator activity"/>
    <property type="evidence" value="ECO:0007669"/>
    <property type="project" value="InterPro"/>
</dbReference>